<dbReference type="Proteomes" id="UP000242180">
    <property type="component" value="Unassembled WGS sequence"/>
</dbReference>
<evidence type="ECO:0000313" key="6">
    <source>
        <dbReference type="Proteomes" id="UP000242180"/>
    </source>
</evidence>
<dbReference type="PROSITE" id="PS50086">
    <property type="entry name" value="TBC_RABGAP"/>
    <property type="match status" value="1"/>
</dbReference>
<evidence type="ECO:0000256" key="2">
    <source>
        <dbReference type="ARBA" id="ARBA00072091"/>
    </source>
</evidence>
<dbReference type="GO" id="GO:0005096">
    <property type="term" value="F:GTPase activator activity"/>
    <property type="evidence" value="ECO:0007669"/>
    <property type="project" value="UniProtKB-KW"/>
</dbReference>
<reference evidence="5 6" key="1">
    <citation type="submission" date="2016-07" db="EMBL/GenBank/DDBJ databases">
        <title>Pervasive Adenine N6-methylation of Active Genes in Fungi.</title>
        <authorList>
            <consortium name="DOE Joint Genome Institute"/>
            <person name="Mondo S.J."/>
            <person name="Dannebaum R.O."/>
            <person name="Kuo R.C."/>
            <person name="Labutti K."/>
            <person name="Haridas S."/>
            <person name="Kuo A."/>
            <person name="Salamov A."/>
            <person name="Ahrendt S.R."/>
            <person name="Lipzen A."/>
            <person name="Sullivan W."/>
            <person name="Andreopoulos W.B."/>
            <person name="Clum A."/>
            <person name="Lindquist E."/>
            <person name="Daum C."/>
            <person name="Ramamoorthy G.K."/>
            <person name="Gryganskyi A."/>
            <person name="Culley D."/>
            <person name="Magnuson J.K."/>
            <person name="James T.Y."/>
            <person name="O'Malley M.A."/>
            <person name="Stajich J.E."/>
            <person name="Spatafora J.W."/>
            <person name="Visel A."/>
            <person name="Grigoriev I.V."/>
        </authorList>
    </citation>
    <scope>NUCLEOTIDE SEQUENCE [LARGE SCALE GENOMIC DNA]</scope>
    <source>
        <strain evidence="5 6">NRRL 2496</strain>
    </source>
</reference>
<proteinExistence type="predicted"/>
<dbReference type="PANTHER" id="PTHR22957:SF502">
    <property type="entry name" value="SMALL G PROTEIN SIGNALING MODULATOR 2-RELATED"/>
    <property type="match status" value="1"/>
</dbReference>
<comment type="caution">
    <text evidence="5">The sequence shown here is derived from an EMBL/GenBank/DDBJ whole genome shotgun (WGS) entry which is preliminary data.</text>
</comment>
<dbReference type="AlphaFoldDB" id="A0A1X2H407"/>
<keyword evidence="6" id="KW-1185">Reference proteome</keyword>
<dbReference type="InterPro" id="IPR035969">
    <property type="entry name" value="Rab-GAP_TBC_sf"/>
</dbReference>
<feature type="domain" description="Rab-GAP TBC" evidence="4">
    <location>
        <begin position="304"/>
        <end position="524"/>
    </location>
</feature>
<dbReference type="Gene3D" id="1.10.472.80">
    <property type="entry name" value="Ypt/Rab-GAP domain of gyp1p, domain 3"/>
    <property type="match status" value="1"/>
</dbReference>
<dbReference type="InterPro" id="IPR000195">
    <property type="entry name" value="Rab-GAP-TBC_dom"/>
</dbReference>
<dbReference type="FunFam" id="1.10.472.80:FF:000005">
    <property type="entry name" value="TBC1 domain family member 15"/>
    <property type="match status" value="1"/>
</dbReference>
<evidence type="ECO:0000256" key="3">
    <source>
        <dbReference type="ARBA" id="ARBA00082648"/>
    </source>
</evidence>
<evidence type="ECO:0000256" key="1">
    <source>
        <dbReference type="ARBA" id="ARBA00022468"/>
    </source>
</evidence>
<dbReference type="SMART" id="SM00164">
    <property type="entry name" value="TBC"/>
    <property type="match status" value="1"/>
</dbReference>
<keyword evidence="1" id="KW-0343">GTPase activation</keyword>
<dbReference type="EMBL" id="MCGN01000009">
    <property type="protein sequence ID" value="ORY93127.1"/>
    <property type="molecule type" value="Genomic_DNA"/>
</dbReference>
<dbReference type="InParanoid" id="A0A1X2H407"/>
<dbReference type="SUPFAM" id="SSF47923">
    <property type="entry name" value="Ypt/Rab-GAP domain of gyp1p"/>
    <property type="match status" value="2"/>
</dbReference>
<sequence length="634" mass="73818">MPNVRLIYAKSGYFLPTHNGLIHGFLAAVSSKVDTTILVVWIPEHLVHAQDKPCFARLDGVLASDEGFPDVVLDPGSNETLVIPLKDIFSFHLSPPSIMYHGTLGITTRNQTRLEPLQYRGQHTTAWPVYDFMDILSAFTTIQRAEVAQPASGGLTTAASHDPLNEALQNARWSILDRFSQIPGFSRTAAHVLDHPIIKPLMPLLPPSVQAMSRNQTVQTTMHEYDRFTYYLARWTHRDTPQEPPPSAKTDLDQIFAEADAITAQCVHTRRGPIMAEEWVEFFDAEGKLCVNKETVYRSIFRAGLDPDVRIEAWKFLLEIYPWDSTFDEREAIRRSKVDEYYEYKSQWFNDMDTRTTKEFQDEKHRIDKDVHRTDRSIPFFEGEDMPNPDPDMTVGTNSNLEIMKDILVTYNAYNTELGYVQGMSDLLAPLFVAMGTEEMAFWGFVQFMERVKSNFYRDQSGMHHQLQTLDRLIHFMDPELYKRLEETETVNLFFCFRWLLVWFKREFEWDDVIRLWEVLWTDSLSPHFLMFVALAVLDTHRHAILNDLHAFDEILKYTNELSGSIDLEETLQRAEVLFYKFEGRVKALDRRRDELKSQLQVRAVWNNDQERAAIEQSLEQVQLDDKLRQLLKK</sequence>
<dbReference type="PANTHER" id="PTHR22957">
    <property type="entry name" value="TBC1 DOMAIN FAMILY MEMBER GTPASE-ACTIVATING PROTEIN"/>
    <property type="match status" value="1"/>
</dbReference>
<dbReference type="STRING" id="13706.A0A1X2H407"/>
<accession>A0A1X2H407</accession>
<name>A0A1X2H407_SYNRA</name>
<organism evidence="5 6">
    <name type="scientific">Syncephalastrum racemosum</name>
    <name type="common">Filamentous fungus</name>
    <dbReference type="NCBI Taxonomy" id="13706"/>
    <lineage>
        <taxon>Eukaryota</taxon>
        <taxon>Fungi</taxon>
        <taxon>Fungi incertae sedis</taxon>
        <taxon>Mucoromycota</taxon>
        <taxon>Mucoromycotina</taxon>
        <taxon>Mucoromycetes</taxon>
        <taxon>Mucorales</taxon>
        <taxon>Syncephalastraceae</taxon>
        <taxon>Syncephalastrum</taxon>
    </lineage>
</organism>
<dbReference type="Gene3D" id="1.10.8.270">
    <property type="entry name" value="putative rabgap domain of human tbc1 domain family member 14 like domains"/>
    <property type="match status" value="1"/>
</dbReference>
<evidence type="ECO:0000259" key="4">
    <source>
        <dbReference type="PROSITE" id="PS50086"/>
    </source>
</evidence>
<gene>
    <name evidence="5" type="ORF">BCR43DRAFT_444377</name>
</gene>
<dbReference type="OMA" id="HRIWIDC"/>
<evidence type="ECO:0000313" key="5">
    <source>
        <dbReference type="EMBL" id="ORY93127.1"/>
    </source>
</evidence>
<dbReference type="OrthoDB" id="10264062at2759"/>
<protein>
    <recommendedName>
        <fullName evidence="2">GTPase-activating protein GYP7</fullName>
    </recommendedName>
    <alternativeName>
        <fullName evidence="3">GAP for YPT7</fullName>
    </alternativeName>
</protein>
<dbReference type="GO" id="GO:0005737">
    <property type="term" value="C:cytoplasm"/>
    <property type="evidence" value="ECO:0007669"/>
    <property type="project" value="UniProtKB-ARBA"/>
</dbReference>
<dbReference type="Pfam" id="PF00566">
    <property type="entry name" value="RabGAP-TBC"/>
    <property type="match status" value="1"/>
</dbReference>